<keyword evidence="7" id="KW-1185">Reference proteome</keyword>
<evidence type="ECO:0000313" key="7">
    <source>
        <dbReference type="Proteomes" id="UP000287166"/>
    </source>
</evidence>
<dbReference type="InterPro" id="IPR032675">
    <property type="entry name" value="LRR_dom_sf"/>
</dbReference>
<feature type="region of interest" description="Disordered" evidence="4">
    <location>
        <begin position="1"/>
        <end position="57"/>
    </location>
</feature>
<name>A0A401GF73_9APHY</name>
<evidence type="ECO:0000256" key="4">
    <source>
        <dbReference type="SAM" id="MobiDB-lite"/>
    </source>
</evidence>
<dbReference type="SUPFAM" id="SSF52058">
    <property type="entry name" value="L domain-like"/>
    <property type="match status" value="1"/>
</dbReference>
<feature type="compositionally biased region" description="Low complexity" evidence="4">
    <location>
        <begin position="36"/>
        <end position="53"/>
    </location>
</feature>
<protein>
    <submittedName>
        <fullName evidence="6">RNI-like protein</fullName>
    </submittedName>
</protein>
<dbReference type="GeneID" id="38777692"/>
<accession>A0A401GF73</accession>
<comment type="caution">
    <text evidence="6">The sequence shown here is derived from an EMBL/GenBank/DDBJ whole genome shotgun (WGS) entry which is preliminary data.</text>
</comment>
<evidence type="ECO:0000256" key="1">
    <source>
        <dbReference type="ARBA" id="ARBA00004196"/>
    </source>
</evidence>
<evidence type="ECO:0000256" key="2">
    <source>
        <dbReference type="ARBA" id="ARBA00022614"/>
    </source>
</evidence>
<dbReference type="RefSeq" id="XP_027611688.1">
    <property type="nucleotide sequence ID" value="XM_027755887.1"/>
</dbReference>
<dbReference type="InterPro" id="IPR051848">
    <property type="entry name" value="PGIP"/>
</dbReference>
<proteinExistence type="predicted"/>
<dbReference type="InterPro" id="IPR003591">
    <property type="entry name" value="Leu-rich_rpt_typical-subtyp"/>
</dbReference>
<feature type="compositionally biased region" description="Polar residues" evidence="4">
    <location>
        <begin position="1"/>
        <end position="12"/>
    </location>
</feature>
<evidence type="ECO:0000313" key="6">
    <source>
        <dbReference type="EMBL" id="GBE80775.1"/>
    </source>
</evidence>
<reference evidence="6 7" key="1">
    <citation type="journal article" date="2018" name="Sci. Rep.">
        <title>Genome sequence of the cauliflower mushroom Sparassis crispa (Hanabiratake) and its association with beneficial usage.</title>
        <authorList>
            <person name="Kiyama R."/>
            <person name="Furutani Y."/>
            <person name="Kawaguchi K."/>
            <person name="Nakanishi T."/>
        </authorList>
    </citation>
    <scope>NUCLEOTIDE SEQUENCE [LARGE SCALE GENOMIC DNA]</scope>
</reference>
<gene>
    <name evidence="6" type="ORF">SCP_0304940</name>
</gene>
<organism evidence="6 7">
    <name type="scientific">Sparassis crispa</name>
    <dbReference type="NCBI Taxonomy" id="139825"/>
    <lineage>
        <taxon>Eukaryota</taxon>
        <taxon>Fungi</taxon>
        <taxon>Dikarya</taxon>
        <taxon>Basidiomycota</taxon>
        <taxon>Agaricomycotina</taxon>
        <taxon>Agaricomycetes</taxon>
        <taxon>Polyporales</taxon>
        <taxon>Sparassidaceae</taxon>
        <taxon>Sparassis</taxon>
    </lineage>
</organism>
<keyword evidence="3" id="KW-0677">Repeat</keyword>
<evidence type="ECO:0000256" key="5">
    <source>
        <dbReference type="SAM" id="Phobius"/>
    </source>
</evidence>
<dbReference type="PANTHER" id="PTHR48059">
    <property type="entry name" value="POLYGALACTURONASE INHIBITOR 1"/>
    <property type="match status" value="1"/>
</dbReference>
<dbReference type="AlphaFoldDB" id="A0A401GF73"/>
<sequence>MAPPNSRLSWEPSSVHKEPLSISIPSPDHSVPAETSHFSPESHPSSPSRTQSSWTFAAKSSAKDVEAGSMHTHRSVAPSFRDRFTRLFFDVRTLGREREPDLPIQQPQLSEWPPLHIEKRQCCQHCRCHDPKKKRKHIVFRWVLLIIVIYLLINAIVLDARTLHPSTSSSPSPASTSTSTTLSTSAQQCLSQYIINAPSTPSLYPCSTCFPIFQSVPSNFSDGNPGDAEQIQNALQFCSLRSIFDTTDSAGQSLLANGSWVQNVQFCAWTGVSCDGSGRVSSLQLTFPSVPAALPSEIGGLTGLQSLQITGDTTTPAGSLPSSFTSLTALSTLNFESTAISALPDNLFSSLKKVTTITLVRNRNMGSVLPSSVTGLSLQNLVVNQQSLTNPLSSLFSSSFIRSSIQLIDLSSTSLSGSIPSSISSLSSLVELHLDNNNLTNPIPATFPPKLQLLTLSNNTGLTGSVTGSFCSLTALQECSMTGTGLTPKGGCSVCQFS</sequence>
<keyword evidence="5" id="KW-0812">Transmembrane</keyword>
<dbReference type="InParanoid" id="A0A401GF73"/>
<dbReference type="PANTHER" id="PTHR48059:SF30">
    <property type="entry name" value="OS06G0587000 PROTEIN"/>
    <property type="match status" value="1"/>
</dbReference>
<comment type="subcellular location">
    <subcellularLocation>
        <location evidence="1">Cell envelope</location>
    </subcellularLocation>
</comment>
<dbReference type="OrthoDB" id="676979at2759"/>
<evidence type="ECO:0000256" key="3">
    <source>
        <dbReference type="ARBA" id="ARBA00022737"/>
    </source>
</evidence>
<keyword evidence="5" id="KW-0472">Membrane</keyword>
<dbReference type="EMBL" id="BFAD01000003">
    <property type="protein sequence ID" value="GBE80775.1"/>
    <property type="molecule type" value="Genomic_DNA"/>
</dbReference>
<feature type="transmembrane region" description="Helical" evidence="5">
    <location>
        <begin position="139"/>
        <end position="158"/>
    </location>
</feature>
<keyword evidence="5" id="KW-1133">Transmembrane helix</keyword>
<dbReference type="SMART" id="SM00369">
    <property type="entry name" value="LRR_TYP"/>
    <property type="match status" value="2"/>
</dbReference>
<dbReference type="Gene3D" id="3.80.10.10">
    <property type="entry name" value="Ribonuclease Inhibitor"/>
    <property type="match status" value="1"/>
</dbReference>
<dbReference type="Proteomes" id="UP000287166">
    <property type="component" value="Unassembled WGS sequence"/>
</dbReference>
<keyword evidence="2" id="KW-0433">Leucine-rich repeat</keyword>
<dbReference type="STRING" id="139825.A0A401GF73"/>